<protein>
    <submittedName>
        <fullName evidence="1">Uncharacterized protein</fullName>
    </submittedName>
</protein>
<accession>A0ACB9S6W7</accession>
<gene>
    <name evidence="1" type="ORF">MLD38_004907</name>
</gene>
<comment type="caution">
    <text evidence="1">The sequence shown here is derived from an EMBL/GenBank/DDBJ whole genome shotgun (WGS) entry which is preliminary data.</text>
</comment>
<reference evidence="2" key="1">
    <citation type="journal article" date="2023" name="Front. Plant Sci.">
        <title>Chromosomal-level genome assembly of Melastoma candidum provides insights into trichome evolution.</title>
        <authorList>
            <person name="Zhong Y."/>
            <person name="Wu W."/>
            <person name="Sun C."/>
            <person name="Zou P."/>
            <person name="Liu Y."/>
            <person name="Dai S."/>
            <person name="Zhou R."/>
        </authorList>
    </citation>
    <scope>NUCLEOTIDE SEQUENCE [LARGE SCALE GENOMIC DNA]</scope>
</reference>
<name>A0ACB9S6W7_9MYRT</name>
<dbReference type="EMBL" id="CM042881">
    <property type="protein sequence ID" value="KAI4387043.1"/>
    <property type="molecule type" value="Genomic_DNA"/>
</dbReference>
<dbReference type="Proteomes" id="UP001057402">
    <property type="component" value="Chromosome 2"/>
</dbReference>
<keyword evidence="2" id="KW-1185">Reference proteome</keyword>
<proteinExistence type="predicted"/>
<organism evidence="1 2">
    <name type="scientific">Melastoma candidum</name>
    <dbReference type="NCBI Taxonomy" id="119954"/>
    <lineage>
        <taxon>Eukaryota</taxon>
        <taxon>Viridiplantae</taxon>
        <taxon>Streptophyta</taxon>
        <taxon>Embryophyta</taxon>
        <taxon>Tracheophyta</taxon>
        <taxon>Spermatophyta</taxon>
        <taxon>Magnoliopsida</taxon>
        <taxon>eudicotyledons</taxon>
        <taxon>Gunneridae</taxon>
        <taxon>Pentapetalae</taxon>
        <taxon>rosids</taxon>
        <taxon>malvids</taxon>
        <taxon>Myrtales</taxon>
        <taxon>Melastomataceae</taxon>
        <taxon>Melastomatoideae</taxon>
        <taxon>Melastomateae</taxon>
        <taxon>Melastoma</taxon>
    </lineage>
</organism>
<evidence type="ECO:0000313" key="2">
    <source>
        <dbReference type="Proteomes" id="UP001057402"/>
    </source>
</evidence>
<sequence length="354" mass="39461">MDSHPDQEVAEALEPDGCPNQDSGPRESFVLDSENLKVIQNDRERPDLVGKCDKEGASQGGRDFNARCSPKNKDIQHEVGVQGRDLAVACSGVWPVLKQETAVLDSLEESVVQLDKFPVPYLLRRVLLPEWAEINGDDYRLLAVVVQAVMLGSGFLRIDPTTRLPLHNAPVSSSWPKEPATAMSLQYSLPEILAARNDKTFQGVAVKLQKLGRFVIVYGSLTPAKSELRRVHLDVTAFWPKLRLLMNFLNGNSITSASSMQATCRYPERVAFTLWNLLRDGLVRPLLIDLSDVAGSRAPSSFSDMPEKIKLNILKRLKGADLARAGSVSMKLRQLSSNRNLWEKAYRDDLLRCR</sequence>
<evidence type="ECO:0000313" key="1">
    <source>
        <dbReference type="EMBL" id="KAI4387043.1"/>
    </source>
</evidence>